<dbReference type="HOGENOM" id="CLU_089726_0_0_1"/>
<sequence length="218" mass="24409">MQDKSQVINKSSENKELFISYSSSSRVLDLTFSGACIFNQTFKSWDLDRGCYNIYKALLLSETGLHYAHSHVYFQDNKIVKTIVAPCLDSYGYNLTTGVLYNIRGIITRDNTCGTAWEFNPLLAVRTESTKPEATRDGFWVKGSGKVRLVSKVTIPAITEGSYHQILVNHQPKIRIILPSSSLNIGPDTEELVGQTLEFCGRFIGEEIESGVIKLMVE</sequence>
<dbReference type="KEGG" id="pgr:PGTG_11149"/>
<dbReference type="EMBL" id="DS178293">
    <property type="protein sequence ID" value="EFP84980.2"/>
    <property type="molecule type" value="Genomic_DNA"/>
</dbReference>
<proteinExistence type="predicted"/>
<protein>
    <submittedName>
        <fullName evidence="1">Uncharacterized protein</fullName>
    </submittedName>
</protein>
<dbReference type="VEuPathDB" id="FungiDB:PGTG_11149"/>
<dbReference type="RefSeq" id="XP_003329399.2">
    <property type="nucleotide sequence ID" value="XM_003329351.2"/>
</dbReference>
<evidence type="ECO:0000313" key="1">
    <source>
        <dbReference type="EMBL" id="EFP84980.2"/>
    </source>
</evidence>
<dbReference type="InParanoid" id="E3KL05"/>
<gene>
    <name evidence="1" type="ORF">PGTG_11149</name>
</gene>
<accession>E3KL05</accession>
<evidence type="ECO:0000313" key="2">
    <source>
        <dbReference type="Proteomes" id="UP000008783"/>
    </source>
</evidence>
<reference key="1">
    <citation type="submission" date="2007-01" db="EMBL/GenBank/DDBJ databases">
        <title>The Genome Sequence of Puccinia graminis f. sp. tritici Strain CRL 75-36-700-3.</title>
        <authorList>
            <consortium name="The Broad Institute Genome Sequencing Platform"/>
            <person name="Birren B."/>
            <person name="Lander E."/>
            <person name="Galagan J."/>
            <person name="Nusbaum C."/>
            <person name="Devon K."/>
            <person name="Cuomo C."/>
            <person name="Jaffe D."/>
            <person name="Butler J."/>
            <person name="Alvarez P."/>
            <person name="Gnerre S."/>
            <person name="Grabherr M."/>
            <person name="Mauceli E."/>
            <person name="Brockman W."/>
            <person name="Young S."/>
            <person name="LaButti K."/>
            <person name="Sykes S."/>
            <person name="DeCaprio D."/>
            <person name="Crawford M."/>
            <person name="Koehrsen M."/>
            <person name="Engels R."/>
            <person name="Montgomery P."/>
            <person name="Pearson M."/>
            <person name="Howarth C."/>
            <person name="Larson L."/>
            <person name="White J."/>
            <person name="Zeng Q."/>
            <person name="Kodira C."/>
            <person name="Yandava C."/>
            <person name="Alvarado L."/>
            <person name="O'Leary S."/>
            <person name="Szabo L."/>
            <person name="Dean R."/>
            <person name="Schein J."/>
        </authorList>
    </citation>
    <scope>NUCLEOTIDE SEQUENCE</scope>
    <source>
        <strain>CRL 75-36-700-3</strain>
    </source>
</reference>
<dbReference type="OrthoDB" id="10313965at2759"/>
<dbReference type="GeneID" id="10526962"/>
<name>E3KL05_PUCGT</name>
<keyword evidence="2" id="KW-1185">Reference proteome</keyword>
<dbReference type="AlphaFoldDB" id="E3KL05"/>
<dbReference type="Proteomes" id="UP000008783">
    <property type="component" value="Unassembled WGS sequence"/>
</dbReference>
<reference evidence="2" key="2">
    <citation type="journal article" date="2011" name="Proc. Natl. Acad. Sci. U.S.A.">
        <title>Obligate biotrophy features unraveled by the genomic analysis of rust fungi.</title>
        <authorList>
            <person name="Duplessis S."/>
            <person name="Cuomo C.A."/>
            <person name="Lin Y.-C."/>
            <person name="Aerts A."/>
            <person name="Tisserant E."/>
            <person name="Veneault-Fourrey C."/>
            <person name="Joly D.L."/>
            <person name="Hacquard S."/>
            <person name="Amselem J."/>
            <person name="Cantarel B.L."/>
            <person name="Chiu R."/>
            <person name="Coutinho P.M."/>
            <person name="Feau N."/>
            <person name="Field M."/>
            <person name="Frey P."/>
            <person name="Gelhaye E."/>
            <person name="Goldberg J."/>
            <person name="Grabherr M.G."/>
            <person name="Kodira C.D."/>
            <person name="Kohler A."/>
            <person name="Kuees U."/>
            <person name="Lindquist E.A."/>
            <person name="Lucas S.M."/>
            <person name="Mago R."/>
            <person name="Mauceli E."/>
            <person name="Morin E."/>
            <person name="Murat C."/>
            <person name="Pangilinan J.L."/>
            <person name="Park R."/>
            <person name="Pearson M."/>
            <person name="Quesneville H."/>
            <person name="Rouhier N."/>
            <person name="Sakthikumar S."/>
            <person name="Salamov A.A."/>
            <person name="Schmutz J."/>
            <person name="Selles B."/>
            <person name="Shapiro H."/>
            <person name="Tanguay P."/>
            <person name="Tuskan G.A."/>
            <person name="Henrissat B."/>
            <person name="Van de Peer Y."/>
            <person name="Rouze P."/>
            <person name="Ellis J.G."/>
            <person name="Dodds P.N."/>
            <person name="Schein J.E."/>
            <person name="Zhong S."/>
            <person name="Hamelin R.C."/>
            <person name="Grigoriev I.V."/>
            <person name="Szabo L.J."/>
            <person name="Martin F."/>
        </authorList>
    </citation>
    <scope>NUCLEOTIDE SEQUENCE [LARGE SCALE GENOMIC DNA]</scope>
    <source>
        <strain evidence="2">CRL 75-36-700-3 / race SCCL</strain>
    </source>
</reference>
<organism evidence="1 2">
    <name type="scientific">Puccinia graminis f. sp. tritici (strain CRL 75-36-700-3 / race SCCL)</name>
    <name type="common">Black stem rust fungus</name>
    <dbReference type="NCBI Taxonomy" id="418459"/>
    <lineage>
        <taxon>Eukaryota</taxon>
        <taxon>Fungi</taxon>
        <taxon>Dikarya</taxon>
        <taxon>Basidiomycota</taxon>
        <taxon>Pucciniomycotina</taxon>
        <taxon>Pucciniomycetes</taxon>
        <taxon>Pucciniales</taxon>
        <taxon>Pucciniaceae</taxon>
        <taxon>Puccinia</taxon>
    </lineage>
</organism>